<evidence type="ECO:0000259" key="2">
    <source>
        <dbReference type="SMART" id="SM00014"/>
    </source>
</evidence>
<dbReference type="Pfam" id="PF01569">
    <property type="entry name" value="PAP2"/>
    <property type="match status" value="1"/>
</dbReference>
<name>L1NH78_9BACT</name>
<dbReference type="EMBL" id="AMEP01000045">
    <property type="protein sequence ID" value="EKY02834.1"/>
    <property type="molecule type" value="Genomic_DNA"/>
</dbReference>
<feature type="transmembrane region" description="Helical" evidence="1">
    <location>
        <begin position="59"/>
        <end position="80"/>
    </location>
</feature>
<dbReference type="SMART" id="SM00014">
    <property type="entry name" value="acidPPc"/>
    <property type="match status" value="1"/>
</dbReference>
<dbReference type="Proteomes" id="UP000010433">
    <property type="component" value="Unassembled WGS sequence"/>
</dbReference>
<dbReference type="Gene3D" id="1.20.144.10">
    <property type="entry name" value="Phosphatidic acid phosphatase type 2/haloperoxidase"/>
    <property type="match status" value="1"/>
</dbReference>
<feature type="domain" description="Phosphatidic acid phosphatase type 2/haloperoxidase" evidence="2">
    <location>
        <begin position="60"/>
        <end position="178"/>
    </location>
</feature>
<keyword evidence="4" id="KW-1185">Reference proteome</keyword>
<dbReference type="PANTHER" id="PTHR14969:SF13">
    <property type="entry name" value="AT30094P"/>
    <property type="match status" value="1"/>
</dbReference>
<feature type="transmembrane region" description="Helical" evidence="1">
    <location>
        <begin position="139"/>
        <end position="157"/>
    </location>
</feature>
<dbReference type="STRING" id="1127699.HMPREF9151_00640"/>
<organism evidence="3 4">
    <name type="scientific">Hoylesella saccharolytica F0055</name>
    <dbReference type="NCBI Taxonomy" id="1127699"/>
    <lineage>
        <taxon>Bacteria</taxon>
        <taxon>Pseudomonadati</taxon>
        <taxon>Bacteroidota</taxon>
        <taxon>Bacteroidia</taxon>
        <taxon>Bacteroidales</taxon>
        <taxon>Prevotellaceae</taxon>
        <taxon>Hoylesella</taxon>
    </lineage>
</organism>
<evidence type="ECO:0000313" key="3">
    <source>
        <dbReference type="EMBL" id="EKY02834.1"/>
    </source>
</evidence>
<feature type="transmembrane region" description="Helical" evidence="1">
    <location>
        <begin position="163"/>
        <end position="186"/>
    </location>
</feature>
<dbReference type="OrthoDB" id="9789113at2"/>
<protein>
    <submittedName>
        <fullName evidence="3">PAP2 family protein</fullName>
    </submittedName>
</protein>
<evidence type="ECO:0000313" key="4">
    <source>
        <dbReference type="Proteomes" id="UP000010433"/>
    </source>
</evidence>
<keyword evidence="1" id="KW-1133">Transmembrane helix</keyword>
<keyword evidence="1" id="KW-0812">Transmembrane</keyword>
<reference evidence="3 4" key="1">
    <citation type="submission" date="2012-05" db="EMBL/GenBank/DDBJ databases">
        <authorList>
            <person name="Weinstock G."/>
            <person name="Sodergren E."/>
            <person name="Lobos E.A."/>
            <person name="Fulton L."/>
            <person name="Fulton R."/>
            <person name="Courtney L."/>
            <person name="Fronick C."/>
            <person name="O'Laughlin M."/>
            <person name="Godfrey J."/>
            <person name="Wilson R.M."/>
            <person name="Miner T."/>
            <person name="Farmer C."/>
            <person name="Delehaunty K."/>
            <person name="Cordes M."/>
            <person name="Minx P."/>
            <person name="Tomlinson C."/>
            <person name="Chen J."/>
            <person name="Wollam A."/>
            <person name="Pepin K.H."/>
            <person name="Bhonagiri V."/>
            <person name="Zhang X."/>
            <person name="Suruliraj S."/>
            <person name="Warren W."/>
            <person name="Mitreva M."/>
            <person name="Mardis E.R."/>
            <person name="Wilson R.K."/>
        </authorList>
    </citation>
    <scope>NUCLEOTIDE SEQUENCE [LARGE SCALE GENOMIC DNA]</scope>
    <source>
        <strain evidence="3 4">F0055</strain>
    </source>
</reference>
<proteinExistence type="predicted"/>
<feature type="transmembrane region" description="Helical" evidence="1">
    <location>
        <begin position="35"/>
        <end position="52"/>
    </location>
</feature>
<feature type="transmembrane region" description="Helical" evidence="1">
    <location>
        <begin position="111"/>
        <end position="132"/>
    </location>
</feature>
<gene>
    <name evidence="3" type="ORF">HMPREF9151_00640</name>
</gene>
<dbReference type="RefSeq" id="WP_009161808.1">
    <property type="nucleotide sequence ID" value="NZ_KB290974.1"/>
</dbReference>
<dbReference type="CDD" id="cd03395">
    <property type="entry name" value="PAP2_like_4"/>
    <property type="match status" value="1"/>
</dbReference>
<dbReference type="HOGENOM" id="CLU_072573_10_0_10"/>
<dbReference type="AlphaFoldDB" id="L1NH78"/>
<dbReference type="InterPro" id="IPR000326">
    <property type="entry name" value="PAP2/HPO"/>
</dbReference>
<dbReference type="PATRIC" id="fig|1127699.3.peg.589"/>
<dbReference type="PANTHER" id="PTHR14969">
    <property type="entry name" value="SPHINGOSINE-1-PHOSPHATE PHOSPHOHYDROLASE"/>
    <property type="match status" value="1"/>
</dbReference>
<keyword evidence="1" id="KW-0472">Membrane</keyword>
<evidence type="ECO:0000256" key="1">
    <source>
        <dbReference type="SAM" id="Phobius"/>
    </source>
</evidence>
<accession>L1NH78</accession>
<feature type="transmembrane region" description="Helical" evidence="1">
    <location>
        <begin position="198"/>
        <end position="217"/>
    </location>
</feature>
<dbReference type="SUPFAM" id="SSF48317">
    <property type="entry name" value="Acid phosphatase/Vanadium-dependent haloperoxidase"/>
    <property type="match status" value="1"/>
</dbReference>
<sequence>MIEYLNNLDATVLLWLNGFHNTFFDIFMDLVSNKWVWTPMYFSIFIVCLLHTKFQPKLLVILALFGITFALSDYTCAEIIRPLVNRPRPSNFESGIGHLVHIVNDYRGGRYGFPSCHAANSFMLATLGMLVFKERHFTIFLYSWAFLHTYSRIYLGVHYPGDTIIGAFVGCALAWGCYCICIRLYPLSDGYRYRYLRWVEIIGIIILFGLFAVAGYLRWC</sequence>
<comment type="caution">
    <text evidence="3">The sequence shown here is derived from an EMBL/GenBank/DDBJ whole genome shotgun (WGS) entry which is preliminary data.</text>
</comment>
<dbReference type="InterPro" id="IPR036938">
    <property type="entry name" value="PAP2/HPO_sf"/>
</dbReference>